<organism evidence="1 2">
    <name type="scientific">Phytophthora palmivora</name>
    <dbReference type="NCBI Taxonomy" id="4796"/>
    <lineage>
        <taxon>Eukaryota</taxon>
        <taxon>Sar</taxon>
        <taxon>Stramenopiles</taxon>
        <taxon>Oomycota</taxon>
        <taxon>Peronosporomycetes</taxon>
        <taxon>Peronosporales</taxon>
        <taxon>Peronosporaceae</taxon>
        <taxon>Phytophthora</taxon>
    </lineage>
</organism>
<proteinExistence type="predicted"/>
<evidence type="ECO:0000313" key="1">
    <source>
        <dbReference type="EMBL" id="POM65543.1"/>
    </source>
</evidence>
<comment type="caution">
    <text evidence="1">The sequence shown here is derived from an EMBL/GenBank/DDBJ whole genome shotgun (WGS) entry which is preliminary data.</text>
</comment>
<reference evidence="1 2" key="1">
    <citation type="journal article" date="2017" name="Genome Biol. Evol.">
        <title>Phytophthora megakarya and P. palmivora, closely related causal agents of cacao black pod rot, underwent increases in genome sizes and gene numbers by different mechanisms.</title>
        <authorList>
            <person name="Ali S.S."/>
            <person name="Shao J."/>
            <person name="Lary D.J."/>
            <person name="Kronmiller B."/>
            <person name="Shen D."/>
            <person name="Strem M.D."/>
            <person name="Amoako-Attah I."/>
            <person name="Akrofi A.Y."/>
            <person name="Begoude B.A."/>
            <person name="Ten Hoopen G.M."/>
            <person name="Coulibaly K."/>
            <person name="Kebe B.I."/>
            <person name="Melnick R.L."/>
            <person name="Guiltinan M.J."/>
            <person name="Tyler B.M."/>
            <person name="Meinhardt L.W."/>
            <person name="Bailey B.A."/>
        </authorList>
    </citation>
    <scope>NUCLEOTIDE SEQUENCE [LARGE SCALE GENOMIC DNA]</scope>
    <source>
        <strain evidence="2">sbr112.9</strain>
    </source>
</reference>
<dbReference type="AlphaFoldDB" id="A0A2P4XJ00"/>
<keyword evidence="2" id="KW-1185">Reference proteome</keyword>
<sequence length="96" mass="10165">MVYSPNTYLVSAAVAAVALQMQCTSAGSLYYEPFTVSDTVNEISVDFPAYGADIIDQDIAFEVEVDPTLPDITTISTVPVTLTDLLANSSTAPTEP</sequence>
<protein>
    <submittedName>
        <fullName evidence="1">Transglutaminase elicitor protein</fullName>
    </submittedName>
</protein>
<accession>A0A2P4XJ00</accession>
<gene>
    <name evidence="1" type="ORF">PHPALM_18722</name>
</gene>
<dbReference type="EMBL" id="NCKW01010102">
    <property type="protein sequence ID" value="POM65543.1"/>
    <property type="molecule type" value="Genomic_DNA"/>
</dbReference>
<dbReference type="OrthoDB" id="10249031at2759"/>
<name>A0A2P4XJ00_9STRA</name>
<dbReference type="Proteomes" id="UP000237271">
    <property type="component" value="Unassembled WGS sequence"/>
</dbReference>
<evidence type="ECO:0000313" key="2">
    <source>
        <dbReference type="Proteomes" id="UP000237271"/>
    </source>
</evidence>
<feature type="non-terminal residue" evidence="1">
    <location>
        <position position="96"/>
    </location>
</feature>